<dbReference type="EC" id="2.1.1.242" evidence="1"/>
<feature type="binding site" evidence="1">
    <location>
        <position position="170"/>
    </location>
    <ligand>
        <name>S-adenosyl-L-methionine</name>
        <dbReference type="ChEBI" id="CHEBI:59789"/>
    </ligand>
</feature>
<dbReference type="PANTHER" id="PTHR36112:SF1">
    <property type="entry name" value="RIBOSOMAL RNA SMALL SUBUNIT METHYLTRANSFERASE J"/>
    <property type="match status" value="1"/>
</dbReference>
<dbReference type="Gene3D" id="3.40.50.150">
    <property type="entry name" value="Vaccinia Virus protein VP39"/>
    <property type="match status" value="1"/>
</dbReference>
<dbReference type="EMBL" id="AYKH01000023">
    <property type="protein sequence ID" value="ROO26152.1"/>
    <property type="molecule type" value="Genomic_DNA"/>
</dbReference>
<evidence type="ECO:0000313" key="3">
    <source>
        <dbReference type="Proteomes" id="UP000283993"/>
    </source>
</evidence>
<organism evidence="2 3">
    <name type="scientific">Salinisphaera orenii MK-B5</name>
    <dbReference type="NCBI Taxonomy" id="856730"/>
    <lineage>
        <taxon>Bacteria</taxon>
        <taxon>Pseudomonadati</taxon>
        <taxon>Pseudomonadota</taxon>
        <taxon>Gammaproteobacteria</taxon>
        <taxon>Salinisphaerales</taxon>
        <taxon>Salinisphaeraceae</taxon>
        <taxon>Salinisphaera</taxon>
    </lineage>
</organism>
<reference evidence="2 3" key="1">
    <citation type="submission" date="2013-10" db="EMBL/GenBank/DDBJ databases">
        <title>Salinisphaera orenii MK-B5 Genome Sequencing.</title>
        <authorList>
            <person name="Lai Q."/>
            <person name="Li C."/>
            <person name="Shao Z."/>
        </authorList>
    </citation>
    <scope>NUCLEOTIDE SEQUENCE [LARGE SCALE GENOMIC DNA]</scope>
    <source>
        <strain evidence="2 3">MK-B5</strain>
    </source>
</reference>
<comment type="function">
    <text evidence="1">Specifically methylates the guanosine in position 1516 of 16S rRNA.</text>
</comment>
<comment type="catalytic activity">
    <reaction evidence="1">
        <text>guanosine(1516) in 16S rRNA + S-adenosyl-L-methionine = N(2)-methylguanosine(1516) in 16S rRNA + S-adenosyl-L-homocysteine + H(+)</text>
        <dbReference type="Rhea" id="RHEA:43220"/>
        <dbReference type="Rhea" id="RHEA-COMP:10412"/>
        <dbReference type="Rhea" id="RHEA-COMP:10413"/>
        <dbReference type="ChEBI" id="CHEBI:15378"/>
        <dbReference type="ChEBI" id="CHEBI:57856"/>
        <dbReference type="ChEBI" id="CHEBI:59789"/>
        <dbReference type="ChEBI" id="CHEBI:74269"/>
        <dbReference type="ChEBI" id="CHEBI:74481"/>
        <dbReference type="EC" id="2.1.1.242"/>
    </reaction>
</comment>
<comment type="caution">
    <text evidence="2">The sequence shown here is derived from an EMBL/GenBank/DDBJ whole genome shotgun (WGS) entry which is preliminary data.</text>
</comment>
<accession>A0A423PKU6</accession>
<dbReference type="CDD" id="cd02440">
    <property type="entry name" value="AdoMet_MTases"/>
    <property type="match status" value="1"/>
</dbReference>
<keyword evidence="1" id="KW-0698">rRNA processing</keyword>
<dbReference type="Proteomes" id="UP000283993">
    <property type="component" value="Unassembled WGS sequence"/>
</dbReference>
<keyword evidence="1 2" id="KW-0489">Methyltransferase</keyword>
<keyword evidence="1" id="KW-0949">S-adenosyl-L-methionine</keyword>
<comment type="caution">
    <text evidence="1">Lacks conserved residue(s) required for the propagation of feature annotation.</text>
</comment>
<dbReference type="InterPro" id="IPR029063">
    <property type="entry name" value="SAM-dependent_MTases_sf"/>
</dbReference>
<proteinExistence type="inferred from homology"/>
<keyword evidence="1 2" id="KW-0808">Transferase</keyword>
<dbReference type="PANTHER" id="PTHR36112">
    <property type="entry name" value="RIBOSOMAL RNA SMALL SUBUNIT METHYLTRANSFERASE J"/>
    <property type="match status" value="1"/>
</dbReference>
<dbReference type="Pfam" id="PF04445">
    <property type="entry name" value="SAM_MT"/>
    <property type="match status" value="1"/>
</dbReference>
<comment type="similarity">
    <text evidence="1">Belongs to the methyltransferase superfamily. RsmJ family.</text>
</comment>
<dbReference type="AlphaFoldDB" id="A0A423PKU6"/>
<feature type="binding site" evidence="1">
    <location>
        <begin position="117"/>
        <end position="118"/>
    </location>
    <ligand>
        <name>S-adenosyl-L-methionine</name>
        <dbReference type="ChEBI" id="CHEBI:59789"/>
    </ligand>
</feature>
<dbReference type="RefSeq" id="WP_123631410.1">
    <property type="nucleotide sequence ID" value="NZ_AYKH01000023.1"/>
</dbReference>
<feature type="binding site" evidence="1">
    <location>
        <begin position="101"/>
        <end position="102"/>
    </location>
    <ligand>
        <name>S-adenosyl-L-methionine</name>
        <dbReference type="ChEBI" id="CHEBI:59789"/>
    </ligand>
</feature>
<dbReference type="HAMAP" id="MF_01523">
    <property type="entry name" value="16SrRNA_methyltr_J"/>
    <property type="match status" value="1"/>
</dbReference>
<comment type="subcellular location">
    <subcellularLocation>
        <location evidence="1">Cytoplasm</location>
    </subcellularLocation>
</comment>
<evidence type="ECO:0000256" key="1">
    <source>
        <dbReference type="HAMAP-Rule" id="MF_01523"/>
    </source>
</evidence>
<sequence>MNAAVVWFAESDDDRARARTLAIPTVETVPDTGFYLQSRDAGLTLCNADAARRDRGLRLDLCDGEVERRAAGGRRSPLARAIGLQRRPGQRVLDATCGLGRDSATLAAIGCRVSALERSPLLYALLEDARRRAAIDPPAWLAHWPTLVHADATAWLARVDPGAFDVVYIDPMFEAPRRKARPQKALDWLHRLLGADTDAAHLLAAARVVAGRRCVIKQHARAEPLAPADLSFGSKSVRYDVYLIPNRDHYSASNDFR</sequence>
<name>A0A423PKU6_9GAMM</name>
<dbReference type="GO" id="GO:0008990">
    <property type="term" value="F:rRNA (guanine-N2-)-methyltransferase activity"/>
    <property type="evidence" value="ECO:0007669"/>
    <property type="project" value="UniProtKB-UniRule"/>
</dbReference>
<keyword evidence="1" id="KW-0963">Cytoplasm</keyword>
<protein>
    <recommendedName>
        <fullName evidence="1">Ribosomal RNA small subunit methyltransferase J</fullName>
        <ecNumber evidence="1">2.1.1.242</ecNumber>
    </recommendedName>
    <alternativeName>
        <fullName evidence="1">16S rRNA m2G1516 methyltransferase</fullName>
    </alternativeName>
    <alternativeName>
        <fullName evidence="1">rRNA (guanine-N(2)-)-methyltransferase</fullName>
    </alternativeName>
</protein>
<gene>
    <name evidence="1" type="primary">rsmJ</name>
    <name evidence="2" type="ORF">SAOR_10605</name>
</gene>
<dbReference type="SUPFAM" id="SSF53335">
    <property type="entry name" value="S-adenosyl-L-methionine-dependent methyltransferases"/>
    <property type="match status" value="1"/>
</dbReference>
<keyword evidence="3" id="KW-1185">Reference proteome</keyword>
<evidence type="ECO:0000313" key="2">
    <source>
        <dbReference type="EMBL" id="ROO26152.1"/>
    </source>
</evidence>
<dbReference type="InterPro" id="IPR007536">
    <property type="entry name" value="16SrRNA_methylTrfase_J"/>
</dbReference>
<dbReference type="GO" id="GO:0005737">
    <property type="term" value="C:cytoplasm"/>
    <property type="evidence" value="ECO:0007669"/>
    <property type="project" value="UniProtKB-SubCell"/>
</dbReference>